<feature type="compositionally biased region" description="Pro residues" evidence="10">
    <location>
        <begin position="1475"/>
        <end position="1492"/>
    </location>
</feature>
<keyword evidence="6 9" id="KW-0804">Transcription</keyword>
<accession>A0AAW0U8S5</accession>
<proteinExistence type="inferred from homology"/>
<evidence type="ECO:0000256" key="7">
    <source>
        <dbReference type="ARBA" id="ARBA00023242"/>
    </source>
</evidence>
<dbReference type="PANTHER" id="PTHR12881:SF10">
    <property type="entry name" value="MEDIATOR OF RNA POLYMERASE II TRANSCRIPTION SUBUNIT 1"/>
    <property type="match status" value="1"/>
</dbReference>
<evidence type="ECO:0000256" key="10">
    <source>
        <dbReference type="SAM" id="MobiDB-lite"/>
    </source>
</evidence>
<reference evidence="12 13" key="1">
    <citation type="submission" date="2023-03" db="EMBL/GenBank/DDBJ databases">
        <title>High-quality genome of Scylla paramamosain provides insights in environmental adaptation.</title>
        <authorList>
            <person name="Zhang L."/>
        </authorList>
    </citation>
    <scope>NUCLEOTIDE SEQUENCE [LARGE SCALE GENOMIC DNA]</scope>
    <source>
        <strain evidence="12">LZ_2023a</strain>
        <tissue evidence="12">Muscle</tissue>
    </source>
</reference>
<feature type="compositionally biased region" description="Low complexity" evidence="10">
    <location>
        <begin position="1294"/>
        <end position="1303"/>
    </location>
</feature>
<dbReference type="EMBL" id="JARAKH010000016">
    <property type="protein sequence ID" value="KAK8396469.1"/>
    <property type="molecule type" value="Genomic_DNA"/>
</dbReference>
<dbReference type="InterPro" id="IPR051999">
    <property type="entry name" value="Mediator_complex_subunit_1"/>
</dbReference>
<feature type="compositionally biased region" description="Low complexity" evidence="10">
    <location>
        <begin position="1493"/>
        <end position="1503"/>
    </location>
</feature>
<keyword evidence="7 9" id="KW-0539">Nucleus</keyword>
<feature type="compositionally biased region" description="Basic and acidic residues" evidence="10">
    <location>
        <begin position="1333"/>
        <end position="1366"/>
    </location>
</feature>
<feature type="compositionally biased region" description="Low complexity" evidence="10">
    <location>
        <begin position="1070"/>
        <end position="1101"/>
    </location>
</feature>
<feature type="compositionally biased region" description="Basic and acidic residues" evidence="10">
    <location>
        <begin position="877"/>
        <end position="897"/>
    </location>
</feature>
<feature type="compositionally biased region" description="Low complexity" evidence="10">
    <location>
        <begin position="824"/>
        <end position="841"/>
    </location>
</feature>
<dbReference type="GO" id="GO:0016592">
    <property type="term" value="C:mediator complex"/>
    <property type="evidence" value="ECO:0007669"/>
    <property type="project" value="InterPro"/>
</dbReference>
<feature type="compositionally biased region" description="Low complexity" evidence="10">
    <location>
        <begin position="907"/>
        <end position="927"/>
    </location>
</feature>
<dbReference type="Proteomes" id="UP001487740">
    <property type="component" value="Unassembled WGS sequence"/>
</dbReference>
<dbReference type="GO" id="GO:0045944">
    <property type="term" value="P:positive regulation of transcription by RNA polymerase II"/>
    <property type="evidence" value="ECO:0007669"/>
    <property type="project" value="UniProtKB-ARBA"/>
</dbReference>
<feature type="compositionally biased region" description="Low complexity" evidence="10">
    <location>
        <begin position="1209"/>
        <end position="1227"/>
    </location>
</feature>
<evidence type="ECO:0000313" key="13">
    <source>
        <dbReference type="Proteomes" id="UP001487740"/>
    </source>
</evidence>
<dbReference type="PANTHER" id="PTHR12881">
    <property type="entry name" value="MEDIATOR OF RNA POLYMERASE II TRANSCRIPTION SUBUNIT 1"/>
    <property type="match status" value="1"/>
</dbReference>
<feature type="domain" description="Mediator complex subunit Med1" evidence="11">
    <location>
        <begin position="109"/>
        <end position="468"/>
    </location>
</feature>
<feature type="compositionally biased region" description="Low complexity" evidence="10">
    <location>
        <begin position="1367"/>
        <end position="1379"/>
    </location>
</feature>
<comment type="similarity">
    <text evidence="2 9">Belongs to the Mediator complex subunit 1 family.</text>
</comment>
<comment type="function">
    <text evidence="9">Component of the Mediator complex, a coactivator involved in the regulated transcription of nearly all RNA polymerase II-dependent genes. Mediator functions as a bridge to convey information from gene-specific regulatory proteins to the basal RNA polymerase II transcription machinery. Mediator is recruited to promoters by direct interactions with regulatory proteins and serves as a scaffold for the assembly of a functional preinitiation complex with RNA polymerase II and the general transcription factors.</text>
</comment>
<sequence length="1614" mass="171906">MAALERPLLDATSRPQNDDGGSNSSTPTLTSTTNTTTTTTTTVTTATTTTTTATTTTTSTAWQMEVLMERLRSKAGGFRSLVESAKGIKQAIMKKQHLLDPGERVALGSCLDTLQKNIKVTSLSAMVERLEATARQLGLKFTAGTSGSEVFVSCDMFYVEVLLEPDGRVRDVKVELAGDQSTHEGLSSPELMECLSRGDFADFTAHLEGFSSIYQLNADKKSKSKAFQALQALETDLTKLFELAQETITDPYKLVLKSPVGLLQRRRGGHAMRLVYFVSPYELLDVAAGRAITLTTDTPHSRELSHYVTVNIEASNSHKLQTTTLMLITKQANGKKLPSFSGLTTDNSMTLPACFSLKLQRPMPVSLALLQRINEVTGLECADPTNQQSLIPLIIQQSADNHSECNSNRGLFVTLPDQQHCYFMTSAGELPGVMVSCVPFTHPTHITSILMCLRAQAAFNALIASCVRPASKQDLDSAYIFEVTAASHEYISVTFEHPQEESTATAEIDLTDLCNARCRLHTLTPDPGFCSEEYVTKVLQRCMSIPVTMRAVMRKVAKEERKDAVMSGDSAVMMGSGKLNSDFNQNTKFLLNEYDKLGMRRDQLMAPHMTNLNNVVTNTSQNYYNTPFPPGQQTASGDTATTTTNPLAALGNAVQEAGTPLGYGALLGAMGHKQGLSQPFLGEAKTAKVRKKKSAQDSDRKSPKYIEDVIDLDDRSSDSCQSDALASLVDIKQRDIKVEKVPNILSKRRSSNDGGTTDIVTSDLAALREQVYGAASAANYAKINSYSIKDSKDIKKVKKPRTDGHDSRKSPIVLDLTEAETSNKKSGSGSSSSSHSSSTSLSAALLKRPGIEIIPIPGSNTPISIPSSITVTPVLKSGDDKYKDKKERRDKKDVERKDKKRKRDDSPSNNTSSSSSSSSSNSSSSSSKPAKVQIISSGLKHPFKGEGGSKSGLSAITVKPSTPPYQSPSKKPSLSPSISKSVLPSKVSVSPTHKPNKVIYSPTQNSSQSSSPKGRSSPKPSSSSPKHPSMSPKHTSLGKPSMTQLKSASPTFSKPSLSPKLKTKEKERSSSSSPSLMLSPSPKCQQGSQLPPLLLPHPSSQARSPTQLPASLDDKPPVFSIDKAKASPPKNRKGPSLSDIVDKLRVGVGNTSDTVTIIEKNDKSQKDSSKGDGTESKKEGDKKTEFTVKPSTGGLKLTINKTKMKDGSISKSSSSSSPKPSVSKSPSGLKPGVVSGPASKKLSVSSLPPIPKLPRSSVSSFTATAVSPLGTTLPWSPYEPSAVPPAIKPKDTSPTKSLTSTPSDAKKESLSVKNPISKQTPKEESPSQGLSHRKLESSESTDKTSKATTDSRADKLEKPAPMKAEADSTLGSLTDSSSSKIVDTFMEKGSSNSSSSSNTSHTNDSSSTSTPTLPPAAPSSSSDLMQDSFPSSQFKASKEPKEEAKSKPEASLPPYRPAVTSSSSVGSVDHLLTDPTPPPLPPPPPPPPPPPSSTTTSTTVSTPAIPPLRQTALHPPTSKGVEGKEQGSVANQDLVGEKSKLPESISSSISSSQPPTLPGLGYPSSPSVSIKIVKSPAPVPSPLNMISPHSVASQPSPCIIDDELMDEALMGTRK</sequence>
<evidence type="ECO:0000256" key="9">
    <source>
        <dbReference type="RuleBase" id="RU364059"/>
    </source>
</evidence>
<evidence type="ECO:0000313" key="12">
    <source>
        <dbReference type="EMBL" id="KAK8396469.1"/>
    </source>
</evidence>
<dbReference type="InterPro" id="IPR019680">
    <property type="entry name" value="Mediator_Med1"/>
</dbReference>
<name>A0AAW0U8S5_SCYPA</name>
<evidence type="ECO:0000256" key="8">
    <source>
        <dbReference type="ARBA" id="ARBA00031254"/>
    </source>
</evidence>
<feature type="compositionally biased region" description="Low complexity" evidence="10">
    <location>
        <begin position="967"/>
        <end position="991"/>
    </location>
</feature>
<keyword evidence="5 9" id="KW-0010">Activator</keyword>
<feature type="compositionally biased region" description="Basic and acidic residues" evidence="10">
    <location>
        <begin position="1159"/>
        <end position="1186"/>
    </location>
</feature>
<dbReference type="Pfam" id="PF10744">
    <property type="entry name" value="Med1"/>
    <property type="match status" value="1"/>
</dbReference>
<organism evidence="12 13">
    <name type="scientific">Scylla paramamosain</name>
    <name type="common">Mud crab</name>
    <dbReference type="NCBI Taxonomy" id="85552"/>
    <lineage>
        <taxon>Eukaryota</taxon>
        <taxon>Metazoa</taxon>
        <taxon>Ecdysozoa</taxon>
        <taxon>Arthropoda</taxon>
        <taxon>Crustacea</taxon>
        <taxon>Multicrustacea</taxon>
        <taxon>Malacostraca</taxon>
        <taxon>Eumalacostraca</taxon>
        <taxon>Eucarida</taxon>
        <taxon>Decapoda</taxon>
        <taxon>Pleocyemata</taxon>
        <taxon>Brachyura</taxon>
        <taxon>Eubrachyura</taxon>
        <taxon>Portunoidea</taxon>
        <taxon>Portunidae</taxon>
        <taxon>Portuninae</taxon>
        <taxon>Scylla</taxon>
    </lineage>
</organism>
<comment type="caution">
    <text evidence="12">The sequence shown here is derived from an EMBL/GenBank/DDBJ whole genome shotgun (WGS) entry which is preliminary data.</text>
</comment>
<feature type="compositionally biased region" description="Polar residues" evidence="10">
    <location>
        <begin position="13"/>
        <end position="23"/>
    </location>
</feature>
<feature type="region of interest" description="Disordered" evidence="10">
    <location>
        <begin position="873"/>
        <end position="1567"/>
    </location>
</feature>
<feature type="compositionally biased region" description="Low complexity" evidence="10">
    <location>
        <begin position="1049"/>
        <end position="1060"/>
    </location>
</feature>
<feature type="compositionally biased region" description="Low complexity" evidence="10">
    <location>
        <begin position="24"/>
        <end position="53"/>
    </location>
</feature>
<evidence type="ECO:0000256" key="3">
    <source>
        <dbReference type="ARBA" id="ARBA00020612"/>
    </source>
</evidence>
<gene>
    <name evidence="12" type="ORF">O3P69_005487</name>
</gene>
<feature type="region of interest" description="Disordered" evidence="10">
    <location>
        <begin position="1"/>
        <end position="53"/>
    </location>
</feature>
<evidence type="ECO:0000256" key="2">
    <source>
        <dbReference type="ARBA" id="ARBA00006210"/>
    </source>
</evidence>
<evidence type="ECO:0000256" key="4">
    <source>
        <dbReference type="ARBA" id="ARBA00023015"/>
    </source>
</evidence>
<feature type="region of interest" description="Disordered" evidence="10">
    <location>
        <begin position="792"/>
        <end position="841"/>
    </location>
</feature>
<feature type="compositionally biased region" description="Basic and acidic residues" evidence="10">
    <location>
        <begin position="1436"/>
        <end position="1448"/>
    </location>
</feature>
<keyword evidence="13" id="KW-1185">Reference proteome</keyword>
<feature type="compositionally biased region" description="Low complexity" evidence="10">
    <location>
        <begin position="1256"/>
        <end position="1267"/>
    </location>
</feature>
<evidence type="ECO:0000256" key="1">
    <source>
        <dbReference type="ARBA" id="ARBA00004123"/>
    </source>
</evidence>
<evidence type="ECO:0000256" key="6">
    <source>
        <dbReference type="ARBA" id="ARBA00023163"/>
    </source>
</evidence>
<feature type="compositionally biased region" description="Low complexity" evidence="10">
    <location>
        <begin position="1390"/>
        <end position="1411"/>
    </location>
</feature>
<evidence type="ECO:0000259" key="11">
    <source>
        <dbReference type="Pfam" id="PF10744"/>
    </source>
</evidence>
<evidence type="ECO:0000256" key="5">
    <source>
        <dbReference type="ARBA" id="ARBA00023159"/>
    </source>
</evidence>
<keyword evidence="4 9" id="KW-0805">Transcription regulation</keyword>
<feature type="compositionally biased region" description="Basic and acidic residues" evidence="10">
    <location>
        <begin position="792"/>
        <end position="809"/>
    </location>
</feature>
<feature type="compositionally biased region" description="Low complexity" evidence="10">
    <location>
        <begin position="1001"/>
        <end position="1035"/>
    </location>
</feature>
<dbReference type="GO" id="GO:0003712">
    <property type="term" value="F:transcription coregulator activity"/>
    <property type="evidence" value="ECO:0007669"/>
    <property type="project" value="InterPro"/>
</dbReference>
<comment type="subcellular location">
    <subcellularLocation>
        <location evidence="1 9">Nucleus</location>
    </subcellularLocation>
</comment>
<protein>
    <recommendedName>
        <fullName evidence="3 9">Mediator of RNA polymerase II transcription subunit 1</fullName>
    </recommendedName>
    <alternativeName>
        <fullName evidence="8 9">Mediator complex subunit 1</fullName>
    </alternativeName>
</protein>